<dbReference type="RefSeq" id="XP_005822283.1">
    <property type="nucleotide sequence ID" value="XM_005822226.1"/>
</dbReference>
<comment type="function">
    <text evidence="2">Has a role in nuclear-cytoplasmic transport of proteins and mRNAs.</text>
</comment>
<dbReference type="GO" id="GO:0005737">
    <property type="term" value="C:cytoplasm"/>
    <property type="evidence" value="ECO:0007669"/>
    <property type="project" value="UniProtKB-SubCell"/>
</dbReference>
<feature type="domain" description="NTF2" evidence="3">
    <location>
        <begin position="9"/>
        <end position="126"/>
    </location>
</feature>
<dbReference type="AlphaFoldDB" id="L1IGG5"/>
<comment type="subcellular location">
    <subcellularLocation>
        <location evidence="2">Cytoplasm</location>
    </subcellularLocation>
    <subcellularLocation>
        <location evidence="2">Nucleus</location>
    </subcellularLocation>
</comment>
<gene>
    <name evidence="4" type="ORF">GUITHDRAFT_79942</name>
</gene>
<reference evidence="4 6" key="1">
    <citation type="journal article" date="2012" name="Nature">
        <title>Algal genomes reveal evolutionary mosaicism and the fate of nucleomorphs.</title>
        <authorList>
            <consortium name="DOE Joint Genome Institute"/>
            <person name="Curtis B.A."/>
            <person name="Tanifuji G."/>
            <person name="Burki F."/>
            <person name="Gruber A."/>
            <person name="Irimia M."/>
            <person name="Maruyama S."/>
            <person name="Arias M.C."/>
            <person name="Ball S.G."/>
            <person name="Gile G.H."/>
            <person name="Hirakawa Y."/>
            <person name="Hopkins J.F."/>
            <person name="Kuo A."/>
            <person name="Rensing S.A."/>
            <person name="Schmutz J."/>
            <person name="Symeonidi A."/>
            <person name="Elias M."/>
            <person name="Eveleigh R.J."/>
            <person name="Herman E.K."/>
            <person name="Klute M.J."/>
            <person name="Nakayama T."/>
            <person name="Obornik M."/>
            <person name="Reyes-Prieto A."/>
            <person name="Armbrust E.V."/>
            <person name="Aves S.J."/>
            <person name="Beiko R.G."/>
            <person name="Coutinho P."/>
            <person name="Dacks J.B."/>
            <person name="Durnford D.G."/>
            <person name="Fast N.M."/>
            <person name="Green B.R."/>
            <person name="Grisdale C.J."/>
            <person name="Hempel F."/>
            <person name="Henrissat B."/>
            <person name="Hoppner M.P."/>
            <person name="Ishida K."/>
            <person name="Kim E."/>
            <person name="Koreny L."/>
            <person name="Kroth P.G."/>
            <person name="Liu Y."/>
            <person name="Malik S.B."/>
            <person name="Maier U.G."/>
            <person name="McRose D."/>
            <person name="Mock T."/>
            <person name="Neilson J.A."/>
            <person name="Onodera N.T."/>
            <person name="Poole A.M."/>
            <person name="Pritham E.J."/>
            <person name="Richards T.A."/>
            <person name="Rocap G."/>
            <person name="Roy S.W."/>
            <person name="Sarai C."/>
            <person name="Schaack S."/>
            <person name="Shirato S."/>
            <person name="Slamovits C.H."/>
            <person name="Spencer D.F."/>
            <person name="Suzuki S."/>
            <person name="Worden A.Z."/>
            <person name="Zauner S."/>
            <person name="Barry K."/>
            <person name="Bell C."/>
            <person name="Bharti A.K."/>
            <person name="Crow J.A."/>
            <person name="Grimwood J."/>
            <person name="Kramer R."/>
            <person name="Lindquist E."/>
            <person name="Lucas S."/>
            <person name="Salamov A."/>
            <person name="McFadden G.I."/>
            <person name="Lane C.E."/>
            <person name="Keeling P.J."/>
            <person name="Gray M.W."/>
            <person name="Grigoriev I.V."/>
            <person name="Archibald J.M."/>
        </authorList>
    </citation>
    <scope>NUCLEOTIDE SEQUENCE</scope>
    <source>
        <strain evidence="4 6">CCMP2712</strain>
    </source>
</reference>
<name>L1IGG5_GUITC</name>
<dbReference type="CDD" id="cd00780">
    <property type="entry name" value="NTF2"/>
    <property type="match status" value="1"/>
</dbReference>
<evidence type="ECO:0000259" key="3">
    <source>
        <dbReference type="PROSITE" id="PS50177"/>
    </source>
</evidence>
<keyword evidence="6" id="KW-1185">Reference proteome</keyword>
<dbReference type="STRING" id="905079.L1IGG5"/>
<keyword evidence="2" id="KW-0539">Nucleus</keyword>
<dbReference type="PaxDb" id="55529-EKX35303"/>
<evidence type="ECO:0000313" key="4">
    <source>
        <dbReference type="EMBL" id="EKX35303.1"/>
    </source>
</evidence>
<dbReference type="Proteomes" id="UP000011087">
    <property type="component" value="Unassembled WGS sequence"/>
</dbReference>
<proteinExistence type="predicted"/>
<evidence type="ECO:0000313" key="5">
    <source>
        <dbReference type="EnsemblProtists" id="EKX35303"/>
    </source>
</evidence>
<reference evidence="5" key="3">
    <citation type="submission" date="2016-03" db="UniProtKB">
        <authorList>
            <consortium name="EnsemblProtists"/>
        </authorList>
    </citation>
    <scope>IDENTIFICATION</scope>
</reference>
<dbReference type="Gene3D" id="3.10.450.50">
    <property type="match status" value="1"/>
</dbReference>
<dbReference type="SUPFAM" id="SSF54427">
    <property type="entry name" value="NTF2-like"/>
    <property type="match status" value="1"/>
</dbReference>
<dbReference type="EMBL" id="JH993093">
    <property type="protein sequence ID" value="EKX35303.1"/>
    <property type="molecule type" value="Genomic_DNA"/>
</dbReference>
<dbReference type="HOGENOM" id="CLU_131642_0_0_1"/>
<dbReference type="InterPro" id="IPR018222">
    <property type="entry name" value="Nuclear_transport_factor_2_euk"/>
</dbReference>
<dbReference type="eggNOG" id="KOG2104">
    <property type="taxonomic scope" value="Eukaryota"/>
</dbReference>
<dbReference type="Pfam" id="PF02136">
    <property type="entry name" value="NTF2"/>
    <property type="match status" value="1"/>
</dbReference>
<dbReference type="InterPro" id="IPR045875">
    <property type="entry name" value="NTF2"/>
</dbReference>
<keyword evidence="2" id="KW-0813">Transport</keyword>
<sequence length="129" mass="14219">MAEPQFETVGKAFVAHYYQAFDTNRAGLGSLYQDQSMLSWEGEKIQGQANILNKLTSLPFQQVAHQVTSMDSHPTAGDGVLVHVCGNLKVEGEAEDRPPLKYSQTFVLMPLPGGGGFWVLNDIFRLNYG</sequence>
<dbReference type="OrthoDB" id="6507044at2759"/>
<dbReference type="GeneID" id="17292028"/>
<dbReference type="GO" id="GO:0051028">
    <property type="term" value="P:mRNA transport"/>
    <property type="evidence" value="ECO:0007669"/>
    <property type="project" value="UniProtKB-UniRule"/>
</dbReference>
<evidence type="ECO:0000256" key="1">
    <source>
        <dbReference type="ARBA" id="ARBA00022490"/>
    </source>
</evidence>
<evidence type="ECO:0000256" key="2">
    <source>
        <dbReference type="RuleBase" id="RU369002"/>
    </source>
</evidence>
<dbReference type="InterPro" id="IPR002075">
    <property type="entry name" value="NTF2_dom"/>
</dbReference>
<reference evidence="6" key="2">
    <citation type="submission" date="2012-11" db="EMBL/GenBank/DDBJ databases">
        <authorList>
            <person name="Kuo A."/>
            <person name="Curtis B.A."/>
            <person name="Tanifuji G."/>
            <person name="Burki F."/>
            <person name="Gruber A."/>
            <person name="Irimia M."/>
            <person name="Maruyama S."/>
            <person name="Arias M.C."/>
            <person name="Ball S.G."/>
            <person name="Gile G.H."/>
            <person name="Hirakawa Y."/>
            <person name="Hopkins J.F."/>
            <person name="Rensing S.A."/>
            <person name="Schmutz J."/>
            <person name="Symeonidi A."/>
            <person name="Elias M."/>
            <person name="Eveleigh R.J."/>
            <person name="Herman E.K."/>
            <person name="Klute M.J."/>
            <person name="Nakayama T."/>
            <person name="Obornik M."/>
            <person name="Reyes-Prieto A."/>
            <person name="Armbrust E.V."/>
            <person name="Aves S.J."/>
            <person name="Beiko R.G."/>
            <person name="Coutinho P."/>
            <person name="Dacks J.B."/>
            <person name="Durnford D.G."/>
            <person name="Fast N.M."/>
            <person name="Green B.R."/>
            <person name="Grisdale C."/>
            <person name="Hempe F."/>
            <person name="Henrissat B."/>
            <person name="Hoppner M.P."/>
            <person name="Ishida K.-I."/>
            <person name="Kim E."/>
            <person name="Koreny L."/>
            <person name="Kroth P.G."/>
            <person name="Liu Y."/>
            <person name="Malik S.-B."/>
            <person name="Maier U.G."/>
            <person name="McRose D."/>
            <person name="Mock T."/>
            <person name="Neilson J.A."/>
            <person name="Onodera N.T."/>
            <person name="Poole A.M."/>
            <person name="Pritham E.J."/>
            <person name="Richards T.A."/>
            <person name="Rocap G."/>
            <person name="Roy S.W."/>
            <person name="Sarai C."/>
            <person name="Schaack S."/>
            <person name="Shirato S."/>
            <person name="Slamovits C.H."/>
            <person name="Spencer D.F."/>
            <person name="Suzuki S."/>
            <person name="Worden A.Z."/>
            <person name="Zauner S."/>
            <person name="Barry K."/>
            <person name="Bell C."/>
            <person name="Bharti A.K."/>
            <person name="Crow J.A."/>
            <person name="Grimwood J."/>
            <person name="Kramer R."/>
            <person name="Lindquist E."/>
            <person name="Lucas S."/>
            <person name="Salamov A."/>
            <person name="McFadden G.I."/>
            <person name="Lane C.E."/>
            <person name="Keeling P.J."/>
            <person name="Gray M.W."/>
            <person name="Grigoriev I.V."/>
            <person name="Archibald J.M."/>
        </authorList>
    </citation>
    <scope>NUCLEOTIDE SEQUENCE</scope>
    <source>
        <strain evidence="6">CCMP2712</strain>
    </source>
</reference>
<dbReference type="PROSITE" id="PS50177">
    <property type="entry name" value="NTF2_DOMAIN"/>
    <property type="match status" value="1"/>
</dbReference>
<organism evidence="4">
    <name type="scientific">Guillardia theta (strain CCMP2712)</name>
    <name type="common">Cryptophyte</name>
    <dbReference type="NCBI Taxonomy" id="905079"/>
    <lineage>
        <taxon>Eukaryota</taxon>
        <taxon>Cryptophyceae</taxon>
        <taxon>Pyrenomonadales</taxon>
        <taxon>Geminigeraceae</taxon>
        <taxon>Guillardia</taxon>
    </lineage>
</organism>
<dbReference type="FunFam" id="3.10.450.50:FF:000005">
    <property type="entry name" value="Nuclear transport factor 2"/>
    <property type="match status" value="1"/>
</dbReference>
<dbReference type="GO" id="GO:0006606">
    <property type="term" value="P:protein import into nucleus"/>
    <property type="evidence" value="ECO:0007669"/>
    <property type="project" value="UniProtKB-ARBA"/>
</dbReference>
<accession>L1IGG5</accession>
<protein>
    <recommendedName>
        <fullName evidence="2">Nuclear transport factor 2</fullName>
        <shortName evidence="2">NTF-2</shortName>
    </recommendedName>
</protein>
<dbReference type="EnsemblProtists" id="EKX35303">
    <property type="protein sequence ID" value="EKX35303"/>
    <property type="gene ID" value="GUITHDRAFT_79942"/>
</dbReference>
<keyword evidence="2" id="KW-0653">Protein transport</keyword>
<keyword evidence="1 2" id="KW-0963">Cytoplasm</keyword>
<evidence type="ECO:0000313" key="6">
    <source>
        <dbReference type="Proteomes" id="UP000011087"/>
    </source>
</evidence>
<dbReference type="GO" id="GO:0005635">
    <property type="term" value="C:nuclear envelope"/>
    <property type="evidence" value="ECO:0007669"/>
    <property type="project" value="UniProtKB-ARBA"/>
</dbReference>
<dbReference type="KEGG" id="gtt:GUITHDRAFT_79942"/>
<dbReference type="InterPro" id="IPR032710">
    <property type="entry name" value="NTF2-like_dom_sf"/>
</dbReference>
<dbReference type="PANTHER" id="PTHR12612">
    <property type="entry name" value="NUCLEAR TRANSPORT FACTOR 2"/>
    <property type="match status" value="1"/>
</dbReference>
<dbReference type="OMA" id="QFVEYYY"/>